<proteinExistence type="predicted"/>
<dbReference type="SUPFAM" id="SSF69618">
    <property type="entry name" value="HemD-like"/>
    <property type="match status" value="1"/>
</dbReference>
<accession>A0A844YFU3</accession>
<dbReference type="AlphaFoldDB" id="A0A844YFU3"/>
<dbReference type="GO" id="GO:0033014">
    <property type="term" value="P:tetrapyrrole biosynthetic process"/>
    <property type="evidence" value="ECO:0007669"/>
    <property type="project" value="InterPro"/>
</dbReference>
<dbReference type="InterPro" id="IPR036108">
    <property type="entry name" value="4pyrrol_syn_uPrphyn_synt_sf"/>
</dbReference>
<gene>
    <name evidence="2" type="ORF">GRI48_04255</name>
</gene>
<evidence type="ECO:0000259" key="1">
    <source>
        <dbReference type="Pfam" id="PF02602"/>
    </source>
</evidence>
<dbReference type="EMBL" id="WTYN01000001">
    <property type="protein sequence ID" value="MXO62219.1"/>
    <property type="molecule type" value="Genomic_DNA"/>
</dbReference>
<comment type="caution">
    <text evidence="2">The sequence shown here is derived from an EMBL/GenBank/DDBJ whole genome shotgun (WGS) entry which is preliminary data.</text>
</comment>
<protein>
    <submittedName>
        <fullName evidence="2">Uroporphyrinogen-III synthase</fullName>
    </submittedName>
</protein>
<sequence>MKRLVVVRPLPGALRTVEAASAQGLVAVAMPVQEYEPVEWHMPRGDFDGLLVGSAMAFAFPSAMLDETRHLPVHAVGATTAAAAQSSGYRVASTGVGGLQAVIDALPADKHHRLLRIGGEERVPLDLPEHVNVVEAAAYRLVDIELTAEEAGVLGKDAAVALHSAGAARSFRRNCERLDISLPSISLACLGPRIASAAGEGWACVESADSPNDAALLALARTMCQ</sequence>
<dbReference type="CDD" id="cd06578">
    <property type="entry name" value="HemD"/>
    <property type="match status" value="1"/>
</dbReference>
<feature type="domain" description="Tetrapyrrole biosynthesis uroporphyrinogen III synthase" evidence="1">
    <location>
        <begin position="16"/>
        <end position="217"/>
    </location>
</feature>
<evidence type="ECO:0000313" key="3">
    <source>
        <dbReference type="Proteomes" id="UP000445582"/>
    </source>
</evidence>
<dbReference type="InterPro" id="IPR003754">
    <property type="entry name" value="4pyrrol_synth_uPrphyn_synth"/>
</dbReference>
<organism evidence="2 3">
    <name type="scientific">Qipengyuania oceanensis</name>
    <dbReference type="NCBI Taxonomy" id="1463597"/>
    <lineage>
        <taxon>Bacteria</taxon>
        <taxon>Pseudomonadati</taxon>
        <taxon>Pseudomonadota</taxon>
        <taxon>Alphaproteobacteria</taxon>
        <taxon>Sphingomonadales</taxon>
        <taxon>Erythrobacteraceae</taxon>
        <taxon>Qipengyuania</taxon>
    </lineage>
</organism>
<evidence type="ECO:0000313" key="2">
    <source>
        <dbReference type="EMBL" id="MXO62219.1"/>
    </source>
</evidence>
<reference evidence="2 3" key="1">
    <citation type="submission" date="2019-12" db="EMBL/GenBank/DDBJ databases">
        <title>Genomic-based taxomic classification of the family Erythrobacteraceae.</title>
        <authorList>
            <person name="Xu L."/>
        </authorList>
    </citation>
    <scope>NUCLEOTIDE SEQUENCE [LARGE SCALE GENOMIC DNA]</scope>
    <source>
        <strain evidence="2 3">MCCC 1A09965</strain>
    </source>
</reference>
<dbReference type="Proteomes" id="UP000445582">
    <property type="component" value="Unassembled WGS sequence"/>
</dbReference>
<dbReference type="Pfam" id="PF02602">
    <property type="entry name" value="HEM4"/>
    <property type="match status" value="1"/>
</dbReference>
<dbReference type="OrthoDB" id="7424801at2"/>
<dbReference type="Gene3D" id="3.40.50.10090">
    <property type="match status" value="2"/>
</dbReference>
<dbReference type="RefSeq" id="WP_160671871.1">
    <property type="nucleotide sequence ID" value="NZ_WTYN01000001.1"/>
</dbReference>
<keyword evidence="3" id="KW-1185">Reference proteome</keyword>
<dbReference type="GO" id="GO:0004852">
    <property type="term" value="F:uroporphyrinogen-III synthase activity"/>
    <property type="evidence" value="ECO:0007669"/>
    <property type="project" value="InterPro"/>
</dbReference>
<name>A0A844YFU3_9SPHN</name>